<keyword evidence="1" id="KW-0732">Signal</keyword>
<gene>
    <name evidence="3 4" type="primary">LOC111350951</name>
</gene>
<reference evidence="3 4" key="1">
    <citation type="submission" date="2025-04" db="UniProtKB">
        <authorList>
            <consortium name="RefSeq"/>
        </authorList>
    </citation>
    <scope>IDENTIFICATION</scope>
    <source>
        <strain evidence="3 4">Ishihara</strain>
        <tissue evidence="3 4">Whole body</tissue>
    </source>
</reference>
<dbReference type="KEGG" id="sliu:111350951"/>
<protein>
    <submittedName>
        <fullName evidence="3 4">Uncharacterized protein LOC111350951</fullName>
    </submittedName>
</protein>
<proteinExistence type="predicted"/>
<dbReference type="Proteomes" id="UP000301870">
    <property type="component" value="Chromosome 12"/>
</dbReference>
<accession>A0A9J7DYN3</accession>
<dbReference type="OrthoDB" id="6818903at2759"/>
<evidence type="ECO:0000313" key="3">
    <source>
        <dbReference type="RefSeq" id="XP_022818447.1"/>
    </source>
</evidence>
<dbReference type="RefSeq" id="XP_022818447.1">
    <property type="nucleotide sequence ID" value="XM_022962679.1"/>
</dbReference>
<feature type="signal peptide" evidence="1">
    <location>
        <begin position="1"/>
        <end position="18"/>
    </location>
</feature>
<feature type="chain" id="PRO_5044698551" evidence="1">
    <location>
        <begin position="19"/>
        <end position="143"/>
    </location>
</feature>
<sequence length="143" mass="16249">MRSFIIIAVLSALAASYGTPVLPSGEETYPEYKMIHKYNKEDDFQNRITILREGMRHDNDRQDGLVLLDEQRFIRTAIPDVIQHVDILYYGKPPTVITTVEITSSPPPSLVFPVWHLDNYISIRISSQRGLGMNATVQIFGTL</sequence>
<dbReference type="AlphaFoldDB" id="A0A9J7DYN3"/>
<name>A0A9J7DYN3_SPOLT</name>
<keyword evidence="2" id="KW-1185">Reference proteome</keyword>
<evidence type="ECO:0000313" key="2">
    <source>
        <dbReference type="Proteomes" id="UP000301870"/>
    </source>
</evidence>
<evidence type="ECO:0000256" key="1">
    <source>
        <dbReference type="SAM" id="SignalP"/>
    </source>
</evidence>
<dbReference type="RefSeq" id="XP_022818448.1">
    <property type="nucleotide sequence ID" value="XM_022962680.1"/>
</dbReference>
<organism evidence="2 3">
    <name type="scientific">Spodoptera litura</name>
    <name type="common">Asian cotton leafworm</name>
    <dbReference type="NCBI Taxonomy" id="69820"/>
    <lineage>
        <taxon>Eukaryota</taxon>
        <taxon>Metazoa</taxon>
        <taxon>Ecdysozoa</taxon>
        <taxon>Arthropoda</taxon>
        <taxon>Hexapoda</taxon>
        <taxon>Insecta</taxon>
        <taxon>Pterygota</taxon>
        <taxon>Neoptera</taxon>
        <taxon>Endopterygota</taxon>
        <taxon>Lepidoptera</taxon>
        <taxon>Glossata</taxon>
        <taxon>Ditrysia</taxon>
        <taxon>Noctuoidea</taxon>
        <taxon>Noctuidae</taxon>
        <taxon>Amphipyrinae</taxon>
        <taxon>Spodoptera</taxon>
    </lineage>
</organism>
<evidence type="ECO:0000313" key="4">
    <source>
        <dbReference type="RefSeq" id="XP_022818448.1"/>
    </source>
</evidence>
<dbReference type="GeneID" id="111350951"/>